<name>A0A919XCF5_9BACL</name>
<evidence type="ECO:0000313" key="1">
    <source>
        <dbReference type="EMBL" id="GIO29929.1"/>
    </source>
</evidence>
<dbReference type="Proteomes" id="UP000679779">
    <property type="component" value="Unassembled WGS sequence"/>
</dbReference>
<sequence length="71" mass="7726">MVTVLNLFFTSILYIINVTRHYGVSMEFLPNSLGLNLSKCAGKAQMGCHGGSKSNETTETTETVVYGVSYT</sequence>
<dbReference type="AlphaFoldDB" id="A0A919XCF5"/>
<protein>
    <submittedName>
        <fullName evidence="1">Uncharacterized protein</fullName>
    </submittedName>
</protein>
<proteinExistence type="predicted"/>
<comment type="caution">
    <text evidence="1">The sequence shown here is derived from an EMBL/GenBank/DDBJ whole genome shotgun (WGS) entry which is preliminary data.</text>
</comment>
<gene>
    <name evidence="1" type="ORF">J2TS6_10700</name>
</gene>
<accession>A0A919XCF5</accession>
<dbReference type="EMBL" id="BORQ01000001">
    <property type="protein sequence ID" value="GIO29929.1"/>
    <property type="molecule type" value="Genomic_DNA"/>
</dbReference>
<organism evidence="1 2">
    <name type="scientific">Paenibacillus albilobatus</name>
    <dbReference type="NCBI Taxonomy" id="2716884"/>
    <lineage>
        <taxon>Bacteria</taxon>
        <taxon>Bacillati</taxon>
        <taxon>Bacillota</taxon>
        <taxon>Bacilli</taxon>
        <taxon>Bacillales</taxon>
        <taxon>Paenibacillaceae</taxon>
        <taxon>Paenibacillus</taxon>
    </lineage>
</organism>
<keyword evidence="2" id="KW-1185">Reference proteome</keyword>
<reference evidence="1" key="1">
    <citation type="submission" date="2021-03" db="EMBL/GenBank/DDBJ databases">
        <title>Antimicrobial resistance genes in bacteria isolated from Japanese honey, and their potential for conferring macrolide and lincosamide resistance in the American foulbrood pathogen Paenibacillus larvae.</title>
        <authorList>
            <person name="Okamoto M."/>
            <person name="Kumagai M."/>
            <person name="Kanamori H."/>
            <person name="Takamatsu D."/>
        </authorList>
    </citation>
    <scope>NUCLEOTIDE SEQUENCE</scope>
    <source>
        <strain evidence="1">J2TS6</strain>
    </source>
</reference>
<evidence type="ECO:0000313" key="2">
    <source>
        <dbReference type="Proteomes" id="UP000679779"/>
    </source>
</evidence>